<dbReference type="PANTHER" id="PTHR21087:SF16">
    <property type="entry name" value="SHIKIMATE KINASE 1, CHLOROPLASTIC"/>
    <property type="match status" value="1"/>
</dbReference>
<keyword evidence="5" id="KW-0067">ATP-binding</keyword>
<dbReference type="GO" id="GO:0009073">
    <property type="term" value="P:aromatic amino acid family biosynthetic process"/>
    <property type="evidence" value="ECO:0007669"/>
    <property type="project" value="UniProtKB-KW"/>
</dbReference>
<dbReference type="SUPFAM" id="SSF52540">
    <property type="entry name" value="P-loop containing nucleoside triphosphate hydrolases"/>
    <property type="match status" value="1"/>
</dbReference>
<dbReference type="GO" id="GO:0004765">
    <property type="term" value="F:shikimate kinase activity"/>
    <property type="evidence" value="ECO:0007669"/>
    <property type="project" value="TreeGrafter"/>
</dbReference>
<evidence type="ECO:0000256" key="2">
    <source>
        <dbReference type="ARBA" id="ARBA00022679"/>
    </source>
</evidence>
<dbReference type="EMBL" id="CAEZWH010000008">
    <property type="protein sequence ID" value="CAB4644048.1"/>
    <property type="molecule type" value="Genomic_DNA"/>
</dbReference>
<keyword evidence="6" id="KW-0057">Aromatic amino acid biosynthesis</keyword>
<keyword evidence="3" id="KW-0547">Nucleotide-binding</keyword>
<dbReference type="AlphaFoldDB" id="A0A6J6K587"/>
<accession>A0A6J6K587</accession>
<dbReference type="GO" id="GO:0008652">
    <property type="term" value="P:amino acid biosynthetic process"/>
    <property type="evidence" value="ECO:0007669"/>
    <property type="project" value="UniProtKB-KW"/>
</dbReference>
<dbReference type="HAMAP" id="MF_00109">
    <property type="entry name" value="Shikimate_kinase"/>
    <property type="match status" value="1"/>
</dbReference>
<dbReference type="GO" id="GO:0005524">
    <property type="term" value="F:ATP binding"/>
    <property type="evidence" value="ECO:0007669"/>
    <property type="project" value="UniProtKB-KW"/>
</dbReference>
<evidence type="ECO:0000256" key="1">
    <source>
        <dbReference type="ARBA" id="ARBA00022605"/>
    </source>
</evidence>
<evidence type="ECO:0000256" key="3">
    <source>
        <dbReference type="ARBA" id="ARBA00022741"/>
    </source>
</evidence>
<reference evidence="7" key="1">
    <citation type="submission" date="2020-05" db="EMBL/GenBank/DDBJ databases">
        <authorList>
            <person name="Chiriac C."/>
            <person name="Salcher M."/>
            <person name="Ghai R."/>
            <person name="Kavagutti S V."/>
        </authorList>
    </citation>
    <scope>NUCLEOTIDE SEQUENCE</scope>
</reference>
<proteinExistence type="inferred from homology"/>
<name>A0A6J6K587_9ZZZZ</name>
<evidence type="ECO:0000256" key="4">
    <source>
        <dbReference type="ARBA" id="ARBA00022777"/>
    </source>
</evidence>
<gene>
    <name evidence="7" type="ORF">UFOPK2195_00099</name>
</gene>
<protein>
    <submittedName>
        <fullName evidence="7">Unannotated protein</fullName>
    </submittedName>
</protein>
<dbReference type="GO" id="GO:0005829">
    <property type="term" value="C:cytosol"/>
    <property type="evidence" value="ECO:0007669"/>
    <property type="project" value="TreeGrafter"/>
</dbReference>
<sequence>MNTGDNQAVGKAIVLVGLMGTGKSSVGAKVARSIDAQFIDTDDLIAQQSGRSVREIFAQDGEAAFRDAEVAALNKAFEAVRLGNDTVISTGGGIVLNPINRKLIKENARCVVWLDAPVEDLLQRTSKASKRPLLDGDARGALTTMAKDRFELYEDVATIRIETQHLSVADVVLKVTNAITAEAQS</sequence>
<evidence type="ECO:0000256" key="5">
    <source>
        <dbReference type="ARBA" id="ARBA00022840"/>
    </source>
</evidence>
<dbReference type="InterPro" id="IPR027417">
    <property type="entry name" value="P-loop_NTPase"/>
</dbReference>
<dbReference type="PANTHER" id="PTHR21087">
    <property type="entry name" value="SHIKIMATE KINASE"/>
    <property type="match status" value="1"/>
</dbReference>
<dbReference type="InterPro" id="IPR000623">
    <property type="entry name" value="Shikimate_kinase/TSH1"/>
</dbReference>
<keyword evidence="2" id="KW-0808">Transferase</keyword>
<keyword evidence="1" id="KW-0028">Amino-acid biosynthesis</keyword>
<keyword evidence="4" id="KW-0418">Kinase</keyword>
<dbReference type="Pfam" id="PF01202">
    <property type="entry name" value="SKI"/>
    <property type="match status" value="1"/>
</dbReference>
<evidence type="ECO:0000313" key="7">
    <source>
        <dbReference type="EMBL" id="CAB4644048.1"/>
    </source>
</evidence>
<dbReference type="CDD" id="cd00464">
    <property type="entry name" value="SK"/>
    <property type="match status" value="1"/>
</dbReference>
<dbReference type="PRINTS" id="PR01100">
    <property type="entry name" value="SHIKIMTKNASE"/>
</dbReference>
<evidence type="ECO:0000256" key="6">
    <source>
        <dbReference type="ARBA" id="ARBA00023141"/>
    </source>
</evidence>
<organism evidence="7">
    <name type="scientific">freshwater metagenome</name>
    <dbReference type="NCBI Taxonomy" id="449393"/>
    <lineage>
        <taxon>unclassified sequences</taxon>
        <taxon>metagenomes</taxon>
        <taxon>ecological metagenomes</taxon>
    </lineage>
</organism>
<dbReference type="InterPro" id="IPR031322">
    <property type="entry name" value="Shikimate/glucono_kinase"/>
</dbReference>
<dbReference type="Gene3D" id="3.40.50.300">
    <property type="entry name" value="P-loop containing nucleotide triphosphate hydrolases"/>
    <property type="match status" value="1"/>
</dbReference>